<evidence type="ECO:0000313" key="2">
    <source>
        <dbReference type="Proteomes" id="UP000694423"/>
    </source>
</evidence>
<dbReference type="Proteomes" id="UP000694423">
    <property type="component" value="Unplaced"/>
</dbReference>
<organism evidence="1 2">
    <name type="scientific">Dromaius novaehollandiae</name>
    <name type="common">Emu</name>
    <dbReference type="NCBI Taxonomy" id="8790"/>
    <lineage>
        <taxon>Eukaryota</taxon>
        <taxon>Metazoa</taxon>
        <taxon>Chordata</taxon>
        <taxon>Craniata</taxon>
        <taxon>Vertebrata</taxon>
        <taxon>Euteleostomi</taxon>
        <taxon>Archelosauria</taxon>
        <taxon>Archosauria</taxon>
        <taxon>Dinosauria</taxon>
        <taxon>Saurischia</taxon>
        <taxon>Theropoda</taxon>
        <taxon>Coelurosauria</taxon>
        <taxon>Aves</taxon>
        <taxon>Palaeognathae</taxon>
        <taxon>Casuariiformes</taxon>
        <taxon>Dromaiidae</taxon>
        <taxon>Dromaius</taxon>
    </lineage>
</organism>
<reference evidence="1" key="1">
    <citation type="submission" date="2025-08" db="UniProtKB">
        <authorList>
            <consortium name="Ensembl"/>
        </authorList>
    </citation>
    <scope>IDENTIFICATION</scope>
</reference>
<keyword evidence="2" id="KW-1185">Reference proteome</keyword>
<sequence>MGLQLSGLGFEVRRYGVVAGEALPMAHGKDVFDYMHWKHREPKAPSE</sequence>
<accession>A0A8C4J1I3</accession>
<dbReference type="Ensembl" id="ENSDNVT00000001582.1">
    <property type="protein sequence ID" value="ENSDNVP00000001339.1"/>
    <property type="gene ID" value="ENSDNVG00000000974.1"/>
</dbReference>
<reference evidence="1" key="2">
    <citation type="submission" date="2025-09" db="UniProtKB">
        <authorList>
            <consortium name="Ensembl"/>
        </authorList>
    </citation>
    <scope>IDENTIFICATION</scope>
</reference>
<protein>
    <submittedName>
        <fullName evidence="1">Uncharacterized protein</fullName>
    </submittedName>
</protein>
<proteinExistence type="predicted"/>
<name>A0A8C4J1I3_DRONO</name>
<dbReference type="AlphaFoldDB" id="A0A8C4J1I3"/>
<evidence type="ECO:0000313" key="1">
    <source>
        <dbReference type="Ensembl" id="ENSDNVP00000001339.1"/>
    </source>
</evidence>